<dbReference type="CDD" id="cd01949">
    <property type="entry name" value="GGDEF"/>
    <property type="match status" value="1"/>
</dbReference>
<keyword evidence="3" id="KW-1185">Reference proteome</keyword>
<dbReference type="Pfam" id="PF00990">
    <property type="entry name" value="GGDEF"/>
    <property type="match status" value="1"/>
</dbReference>
<dbReference type="PANTHER" id="PTHR45138:SF9">
    <property type="entry name" value="DIGUANYLATE CYCLASE DGCM-RELATED"/>
    <property type="match status" value="1"/>
</dbReference>
<dbReference type="NCBIfam" id="TIGR00254">
    <property type="entry name" value="GGDEF"/>
    <property type="match status" value="1"/>
</dbReference>
<proteinExistence type="predicted"/>
<evidence type="ECO:0000259" key="1">
    <source>
        <dbReference type="PROSITE" id="PS50887"/>
    </source>
</evidence>
<evidence type="ECO:0000313" key="3">
    <source>
        <dbReference type="Proteomes" id="UP000294854"/>
    </source>
</evidence>
<dbReference type="InterPro" id="IPR050469">
    <property type="entry name" value="Diguanylate_Cyclase"/>
</dbReference>
<dbReference type="SUPFAM" id="SSF55073">
    <property type="entry name" value="Nucleotide cyclase"/>
    <property type="match status" value="1"/>
</dbReference>
<dbReference type="STRING" id="1122149.FD44_GL001111"/>
<dbReference type="PROSITE" id="PS50887">
    <property type="entry name" value="GGDEF"/>
    <property type="match status" value="1"/>
</dbReference>
<dbReference type="AlphaFoldDB" id="A0A4R5NH89"/>
<organism evidence="2 3">
    <name type="scientific">Secundilactobacillus malefermentans</name>
    <dbReference type="NCBI Taxonomy" id="176292"/>
    <lineage>
        <taxon>Bacteria</taxon>
        <taxon>Bacillati</taxon>
        <taxon>Bacillota</taxon>
        <taxon>Bacilli</taxon>
        <taxon>Lactobacillales</taxon>
        <taxon>Lactobacillaceae</taxon>
        <taxon>Secundilactobacillus</taxon>
    </lineage>
</organism>
<dbReference type="PANTHER" id="PTHR45138">
    <property type="entry name" value="REGULATORY COMPONENTS OF SENSORY TRANSDUCTION SYSTEM"/>
    <property type="match status" value="1"/>
</dbReference>
<comment type="caution">
    <text evidence="2">The sequence shown here is derived from an EMBL/GenBank/DDBJ whole genome shotgun (WGS) entry which is preliminary data.</text>
</comment>
<feature type="domain" description="GGDEF" evidence="1">
    <location>
        <begin position="1"/>
        <end position="95"/>
    </location>
</feature>
<accession>A0A4R5NH89</accession>
<dbReference type="InterPro" id="IPR029787">
    <property type="entry name" value="Nucleotide_cyclase"/>
</dbReference>
<gene>
    <name evidence="2" type="ORF">C5L31_001169</name>
</gene>
<dbReference type="Gene3D" id="3.30.70.270">
    <property type="match status" value="1"/>
</dbReference>
<protein>
    <recommendedName>
        <fullName evidence="1">GGDEF domain-containing protein</fullName>
    </recommendedName>
</protein>
<dbReference type="GO" id="GO:0052621">
    <property type="term" value="F:diguanylate cyclase activity"/>
    <property type="evidence" value="ECO:0007669"/>
    <property type="project" value="TreeGrafter"/>
</dbReference>
<dbReference type="GO" id="GO:1902201">
    <property type="term" value="P:negative regulation of bacterial-type flagellum-dependent cell motility"/>
    <property type="evidence" value="ECO:0007669"/>
    <property type="project" value="TreeGrafter"/>
</dbReference>
<dbReference type="InterPro" id="IPR000160">
    <property type="entry name" value="GGDEF_dom"/>
</dbReference>
<evidence type="ECO:0000313" key="2">
    <source>
        <dbReference type="EMBL" id="TDG73905.1"/>
    </source>
</evidence>
<sequence length="95" mass="10704">MAYKDALVYRVGGEEFNMLLPNVDILEADRVARRLKNKIETTPIETNKGSINVTASLGVATLNENDKTPNDFYERADQLLYRSKGQGRNQITSEL</sequence>
<dbReference type="InterPro" id="IPR043128">
    <property type="entry name" value="Rev_trsase/Diguanyl_cyclase"/>
</dbReference>
<dbReference type="Proteomes" id="UP000294854">
    <property type="component" value="Unassembled WGS sequence"/>
</dbReference>
<dbReference type="EMBL" id="PUFO01000082">
    <property type="protein sequence ID" value="TDG73905.1"/>
    <property type="molecule type" value="Genomic_DNA"/>
</dbReference>
<reference evidence="2 3" key="1">
    <citation type="journal article" date="2019" name="Appl. Microbiol. Biotechnol.">
        <title>Uncovering carbohydrate metabolism through a genotype-phenotype association study of 56 lactic acid bacteria genomes.</title>
        <authorList>
            <person name="Buron-Moles G."/>
            <person name="Chailyan A."/>
            <person name="Dolejs I."/>
            <person name="Forster J."/>
            <person name="Miks M.H."/>
        </authorList>
    </citation>
    <scope>NUCLEOTIDE SEQUENCE [LARGE SCALE GENOMIC DNA]</scope>
    <source>
        <strain evidence="2 3">ATCC 49373</strain>
    </source>
</reference>
<dbReference type="GO" id="GO:0043709">
    <property type="term" value="P:cell adhesion involved in single-species biofilm formation"/>
    <property type="evidence" value="ECO:0007669"/>
    <property type="project" value="TreeGrafter"/>
</dbReference>
<dbReference type="GO" id="GO:0005886">
    <property type="term" value="C:plasma membrane"/>
    <property type="evidence" value="ECO:0007669"/>
    <property type="project" value="TreeGrafter"/>
</dbReference>
<name>A0A4R5NH89_9LACO</name>